<dbReference type="Gene3D" id="3.40.50.1820">
    <property type="entry name" value="alpha/beta hydrolase"/>
    <property type="match status" value="1"/>
</dbReference>
<organism evidence="2 3">
    <name type="scientific">Phreatobacter stygius</name>
    <dbReference type="NCBI Taxonomy" id="1940610"/>
    <lineage>
        <taxon>Bacteria</taxon>
        <taxon>Pseudomonadati</taxon>
        <taxon>Pseudomonadota</taxon>
        <taxon>Alphaproteobacteria</taxon>
        <taxon>Hyphomicrobiales</taxon>
        <taxon>Phreatobacteraceae</taxon>
        <taxon>Phreatobacter</taxon>
    </lineage>
</organism>
<dbReference type="InterPro" id="IPR000073">
    <property type="entry name" value="AB_hydrolase_1"/>
</dbReference>
<dbReference type="Proteomes" id="UP000298781">
    <property type="component" value="Chromosome"/>
</dbReference>
<dbReference type="SUPFAM" id="SSF53474">
    <property type="entry name" value="alpha/beta-Hydrolases"/>
    <property type="match status" value="1"/>
</dbReference>
<dbReference type="InterPro" id="IPR029058">
    <property type="entry name" value="AB_hydrolase_fold"/>
</dbReference>
<feature type="domain" description="AB hydrolase-1" evidence="1">
    <location>
        <begin position="16"/>
        <end position="257"/>
    </location>
</feature>
<gene>
    <name evidence="2" type="ORF">E8M01_08115</name>
</gene>
<dbReference type="InterPro" id="IPR000639">
    <property type="entry name" value="Epox_hydrolase-like"/>
</dbReference>
<evidence type="ECO:0000313" key="2">
    <source>
        <dbReference type="EMBL" id="QCI64213.1"/>
    </source>
</evidence>
<dbReference type="PANTHER" id="PTHR43194">
    <property type="entry name" value="HYDROLASE ALPHA/BETA FOLD FAMILY"/>
    <property type="match status" value="1"/>
</dbReference>
<evidence type="ECO:0000313" key="3">
    <source>
        <dbReference type="Proteomes" id="UP000298781"/>
    </source>
</evidence>
<dbReference type="InterPro" id="IPR050228">
    <property type="entry name" value="Carboxylesterase_BioH"/>
</dbReference>
<dbReference type="PRINTS" id="PR00412">
    <property type="entry name" value="EPOXHYDRLASE"/>
</dbReference>
<name>A0A4D7AZL2_9HYPH</name>
<dbReference type="KEGG" id="pstg:E8M01_08115"/>
<dbReference type="EMBL" id="CP039690">
    <property type="protein sequence ID" value="QCI64213.1"/>
    <property type="molecule type" value="Genomic_DNA"/>
</dbReference>
<proteinExistence type="predicted"/>
<dbReference type="Pfam" id="PF12697">
    <property type="entry name" value="Abhydrolase_6"/>
    <property type="match status" value="1"/>
</dbReference>
<accession>A0A4D7AZL2</accession>
<dbReference type="RefSeq" id="WP_136959669.1">
    <property type="nucleotide sequence ID" value="NZ_CP039690.1"/>
</dbReference>
<keyword evidence="3" id="KW-1185">Reference proteome</keyword>
<dbReference type="PANTHER" id="PTHR43194:SF2">
    <property type="entry name" value="PEROXISOMAL MEMBRANE PROTEIN LPX1"/>
    <property type="match status" value="1"/>
</dbReference>
<protein>
    <submittedName>
        <fullName evidence="2">Alpha/beta hydrolase</fullName>
    </submittedName>
</protein>
<evidence type="ECO:0000259" key="1">
    <source>
        <dbReference type="Pfam" id="PF12697"/>
    </source>
</evidence>
<dbReference type="OrthoDB" id="9779853at2"/>
<dbReference type="AlphaFoldDB" id="A0A4D7AZL2"/>
<keyword evidence="2" id="KW-0378">Hydrolase</keyword>
<reference evidence="2 3" key="1">
    <citation type="submission" date="2019-04" db="EMBL/GenBank/DDBJ databases">
        <title>Phreatobacter aquaticus sp. nov.</title>
        <authorList>
            <person name="Choi A."/>
        </authorList>
    </citation>
    <scope>NUCLEOTIDE SEQUENCE [LARGE SCALE GENOMIC DNA]</scope>
    <source>
        <strain evidence="2 3">KCTC 52518</strain>
    </source>
</reference>
<sequence length="265" mass="27476">MAGFTHVDDAGGGRPLVFLHGWSVNSGFFAAQQDLVTRGFRVITPDLPGHGRDRRSDPRLSIEDLSAALAAYLAAARLDDAVLIGWSMGATVAFDHIARRGPAGLAGLVVVDMTAKVANDAGWSLGLSNGQTLADTDAAADRMAANWPRYAPKIAEAMFAAGVDLTGETYRKAALAVAANDGPTMASLWRSLVAADHRATVTGLGIPVLAVAGAESRLYAPEVARWIAASAPCCQAISLAGAGHTPHLEQPQAFNAAIAAFADHL</sequence>
<dbReference type="GO" id="GO:0016787">
    <property type="term" value="F:hydrolase activity"/>
    <property type="evidence" value="ECO:0007669"/>
    <property type="project" value="UniProtKB-KW"/>
</dbReference>